<dbReference type="AlphaFoldDB" id="A0A402B383"/>
<dbReference type="OrthoDB" id="5477158at2"/>
<dbReference type="EMBL" id="BIFT01000001">
    <property type="protein sequence ID" value="GCE25793.1"/>
    <property type="molecule type" value="Genomic_DNA"/>
</dbReference>
<name>A0A402B383_9CHLR</name>
<dbReference type="Pfam" id="PF13181">
    <property type="entry name" value="TPR_8"/>
    <property type="match status" value="1"/>
</dbReference>
<accession>A0A402B383</accession>
<sequence length="84" mass="9395">MDSLALSHDMNELYSPLFATTTHTLDAMEIDTTETALSAYEQAIILAPREAILYYHKGQVLEQLGRHTEAQTAYEAARSLGYEC</sequence>
<evidence type="ECO:0000313" key="2">
    <source>
        <dbReference type="Proteomes" id="UP000287171"/>
    </source>
</evidence>
<dbReference type="InterPro" id="IPR019734">
    <property type="entry name" value="TPR_rpt"/>
</dbReference>
<dbReference type="InterPro" id="IPR011990">
    <property type="entry name" value="TPR-like_helical_dom_sf"/>
</dbReference>
<keyword evidence="2" id="KW-1185">Reference proteome</keyword>
<gene>
    <name evidence="1" type="ORF">KDA_12770</name>
</gene>
<dbReference type="Gene3D" id="1.25.40.10">
    <property type="entry name" value="Tetratricopeptide repeat domain"/>
    <property type="match status" value="1"/>
</dbReference>
<dbReference type="SUPFAM" id="SSF48452">
    <property type="entry name" value="TPR-like"/>
    <property type="match status" value="1"/>
</dbReference>
<proteinExistence type="predicted"/>
<dbReference type="Proteomes" id="UP000287171">
    <property type="component" value="Unassembled WGS sequence"/>
</dbReference>
<organism evidence="1 2">
    <name type="scientific">Dictyobacter alpinus</name>
    <dbReference type="NCBI Taxonomy" id="2014873"/>
    <lineage>
        <taxon>Bacteria</taxon>
        <taxon>Bacillati</taxon>
        <taxon>Chloroflexota</taxon>
        <taxon>Ktedonobacteria</taxon>
        <taxon>Ktedonobacterales</taxon>
        <taxon>Dictyobacteraceae</taxon>
        <taxon>Dictyobacter</taxon>
    </lineage>
</organism>
<dbReference type="RefSeq" id="WP_126626336.1">
    <property type="nucleotide sequence ID" value="NZ_BIFT01000001.1"/>
</dbReference>
<reference evidence="2" key="1">
    <citation type="submission" date="2018-12" db="EMBL/GenBank/DDBJ databases">
        <title>Tengunoibacter tsumagoiensis gen. nov., sp. nov., Dictyobacter kobayashii sp. nov., D. alpinus sp. nov., and D. joshuensis sp. nov. and description of Dictyobacteraceae fam. nov. within the order Ktedonobacterales isolated from Tengu-no-mugimeshi.</title>
        <authorList>
            <person name="Wang C.M."/>
            <person name="Zheng Y."/>
            <person name="Sakai Y."/>
            <person name="Toyoda A."/>
            <person name="Minakuchi Y."/>
            <person name="Abe K."/>
            <person name="Yokota A."/>
            <person name="Yabe S."/>
        </authorList>
    </citation>
    <scope>NUCLEOTIDE SEQUENCE [LARGE SCALE GENOMIC DNA]</scope>
    <source>
        <strain evidence="2">Uno16</strain>
    </source>
</reference>
<comment type="caution">
    <text evidence="1">The sequence shown here is derived from an EMBL/GenBank/DDBJ whole genome shotgun (WGS) entry which is preliminary data.</text>
</comment>
<protein>
    <submittedName>
        <fullName evidence="1">Uncharacterized protein</fullName>
    </submittedName>
</protein>
<evidence type="ECO:0000313" key="1">
    <source>
        <dbReference type="EMBL" id="GCE25793.1"/>
    </source>
</evidence>